<dbReference type="HOGENOM" id="CLU_168956_2_0_0"/>
<dbReference type="AlphaFoldDB" id="D3PDT4"/>
<reference evidence="2 3" key="1">
    <citation type="journal article" date="2010" name="DNA Res.">
        <title>Bacterial lifestyle in a deep-sea hydrothermal vent chimney revealed by the genome sequence of the thermophilic bacterium Deferribacter desulfuricans SSM1.</title>
        <authorList>
            <person name="Takaki Y."/>
            <person name="Shimamura S."/>
            <person name="Nakagawa S."/>
            <person name="Fukuhara Y."/>
            <person name="Horikawa H."/>
            <person name="Ankai A."/>
            <person name="Harada T."/>
            <person name="Hosoyama A."/>
            <person name="Oguchi A."/>
            <person name="Fukui S."/>
            <person name="Fujita N."/>
            <person name="Takami H."/>
            <person name="Takai K."/>
        </authorList>
    </citation>
    <scope>NUCLEOTIDE SEQUENCE [LARGE SCALE GENOMIC DNA]</scope>
    <source>
        <strain evidence="3">DSM 14783 / JCM 11476 / NBRC 101012 / SSM1</strain>
    </source>
</reference>
<proteinExistence type="predicted"/>
<keyword evidence="1" id="KW-0812">Transmembrane</keyword>
<name>D3PDT4_DEFDS</name>
<keyword evidence="1" id="KW-1133">Transmembrane helix</keyword>
<keyword evidence="3" id="KW-1185">Reference proteome</keyword>
<dbReference type="OrthoDB" id="9815220at2"/>
<sequence>MVKYLIFLVIGVLFGYFIGSKREPKYNKYVLNITVLILLYFMGVSIGKDPKLMDKISMFGYTSLIISLFTVVFSVIVVAVLMRIFKK</sequence>
<dbReference type="RefSeq" id="WP_013008004.1">
    <property type="nucleotide sequence ID" value="NC_013939.1"/>
</dbReference>
<organism evidence="2 3">
    <name type="scientific">Deferribacter desulfuricans (strain DSM 14783 / JCM 11476 / NBRC 101012 / SSM1)</name>
    <dbReference type="NCBI Taxonomy" id="639282"/>
    <lineage>
        <taxon>Bacteria</taxon>
        <taxon>Pseudomonadati</taxon>
        <taxon>Deferribacterota</taxon>
        <taxon>Deferribacteres</taxon>
        <taxon>Deferribacterales</taxon>
        <taxon>Deferribacteraceae</taxon>
        <taxon>Deferribacter</taxon>
    </lineage>
</organism>
<evidence type="ECO:0000313" key="3">
    <source>
        <dbReference type="Proteomes" id="UP000001520"/>
    </source>
</evidence>
<accession>D3PDT4</accession>
<gene>
    <name evidence="2" type="ordered locus">DEFDS_1290</name>
</gene>
<dbReference type="Proteomes" id="UP000001520">
    <property type="component" value="Chromosome"/>
</dbReference>
<protein>
    <recommendedName>
        <fullName evidence="4">DUF340 domain-containing protein</fullName>
    </recommendedName>
</protein>
<dbReference type="EMBL" id="AP011529">
    <property type="protein sequence ID" value="BAI80757.1"/>
    <property type="molecule type" value="Genomic_DNA"/>
</dbReference>
<dbReference type="GO" id="GO:0015661">
    <property type="term" value="F:L-lysine efflux transmembrane transporter activity"/>
    <property type="evidence" value="ECO:0007669"/>
    <property type="project" value="InterPro"/>
</dbReference>
<dbReference type="eggNOG" id="ENOG50311RG">
    <property type="taxonomic scope" value="Bacteria"/>
</dbReference>
<evidence type="ECO:0000313" key="2">
    <source>
        <dbReference type="EMBL" id="BAI80757.1"/>
    </source>
</evidence>
<feature type="transmembrane region" description="Helical" evidence="1">
    <location>
        <begin position="29"/>
        <end position="47"/>
    </location>
</feature>
<dbReference type="InterPro" id="IPR005642">
    <property type="entry name" value="LysO"/>
</dbReference>
<dbReference type="Pfam" id="PF03956">
    <property type="entry name" value="Lys_export"/>
    <property type="match status" value="1"/>
</dbReference>
<dbReference type="STRING" id="639282.DEFDS_1290"/>
<keyword evidence="1" id="KW-0472">Membrane</keyword>
<evidence type="ECO:0008006" key="4">
    <source>
        <dbReference type="Google" id="ProtNLM"/>
    </source>
</evidence>
<evidence type="ECO:0000256" key="1">
    <source>
        <dbReference type="SAM" id="Phobius"/>
    </source>
</evidence>
<dbReference type="KEGG" id="ddf:DEFDS_1290"/>
<feature type="transmembrane region" description="Helical" evidence="1">
    <location>
        <begin position="59"/>
        <end position="85"/>
    </location>
</feature>